<accession>A0A5E4XMT3</accession>
<gene>
    <name evidence="1" type="ORF">PCE31106_03949</name>
</gene>
<dbReference type="EMBL" id="CABPSL010000019">
    <property type="protein sequence ID" value="VVE37372.1"/>
    <property type="molecule type" value="Genomic_DNA"/>
</dbReference>
<reference evidence="1 2" key="1">
    <citation type="submission" date="2019-08" db="EMBL/GenBank/DDBJ databases">
        <authorList>
            <person name="Peeters C."/>
        </authorList>
    </citation>
    <scope>NUCLEOTIDE SEQUENCE [LARGE SCALE GENOMIC DNA]</scope>
    <source>
        <strain evidence="1 2">LMG 31106</strain>
    </source>
</reference>
<evidence type="ECO:0000313" key="2">
    <source>
        <dbReference type="Proteomes" id="UP000384354"/>
    </source>
</evidence>
<dbReference type="InterPro" id="IPR027417">
    <property type="entry name" value="P-loop_NTPase"/>
</dbReference>
<dbReference type="OrthoDB" id="5877230at2"/>
<dbReference type="Proteomes" id="UP000384354">
    <property type="component" value="Unassembled WGS sequence"/>
</dbReference>
<dbReference type="RefSeq" id="WP_150564445.1">
    <property type="nucleotide sequence ID" value="NZ_CABPSL010000019.1"/>
</dbReference>
<proteinExistence type="predicted"/>
<dbReference type="AlphaFoldDB" id="A0A5E4XMT3"/>
<organism evidence="1 2">
    <name type="scientific">Pandoraea cepalis</name>
    <dbReference type="NCBI Taxonomy" id="2508294"/>
    <lineage>
        <taxon>Bacteria</taxon>
        <taxon>Pseudomonadati</taxon>
        <taxon>Pseudomonadota</taxon>
        <taxon>Betaproteobacteria</taxon>
        <taxon>Burkholderiales</taxon>
        <taxon>Burkholderiaceae</taxon>
        <taxon>Pandoraea</taxon>
    </lineage>
</organism>
<dbReference type="SUPFAM" id="SSF52540">
    <property type="entry name" value="P-loop containing nucleoside triphosphate hydrolases"/>
    <property type="match status" value="1"/>
</dbReference>
<sequence length="253" mass="28058">MSKKILVVHVASHVGKSAIVVSLLHPRMNSPRVFSVDKQNFDASAYGIEVARFDASGLTNIMDTIAAEPGDLIVDVGFLQFNDMMKEFSRLQGAINDFDIVIVPTTPDRRAQEETITTVLTLLNVGLETEKLRIIFNRMRGDPEDGLEDEFDQILAFGRSNDAIPIYDDLVIRENVLHSDLRIARVSFQQMISDCTDYKAAVTEAVAKDPNSPNTRRLIKFRNLHRAAVSANAELDAVFSALLLPPDTDRTGA</sequence>
<protein>
    <submittedName>
        <fullName evidence="1">Plasmid stability protein StbB</fullName>
    </submittedName>
</protein>
<name>A0A5E4XMT3_9BURK</name>
<evidence type="ECO:0000313" key="1">
    <source>
        <dbReference type="EMBL" id="VVE37372.1"/>
    </source>
</evidence>